<dbReference type="SUPFAM" id="SSF52540">
    <property type="entry name" value="P-loop containing nucleoside triphosphate hydrolases"/>
    <property type="match status" value="1"/>
</dbReference>
<dbReference type="PANTHER" id="PTHR11669">
    <property type="entry name" value="REPLICATION FACTOR C / DNA POLYMERASE III GAMMA-TAU SUBUNIT"/>
    <property type="match status" value="1"/>
</dbReference>
<dbReference type="STRING" id="185008.bhn_I0078"/>
<evidence type="ECO:0000256" key="4">
    <source>
        <dbReference type="ARBA" id="ARBA00022695"/>
    </source>
</evidence>
<evidence type="ECO:0000256" key="5">
    <source>
        <dbReference type="ARBA" id="ARBA00022705"/>
    </source>
</evidence>
<gene>
    <name evidence="9" type="ORF">SAMN02910451_02665</name>
</gene>
<dbReference type="EC" id="2.7.7.7" evidence="1"/>
<keyword evidence="4" id="KW-0548">Nucleotidyltransferase</keyword>
<feature type="domain" description="DNA polymerase III delta subunit C-terminal" evidence="8">
    <location>
        <begin position="247"/>
        <end position="344"/>
    </location>
</feature>
<dbReference type="OrthoDB" id="9810148at2"/>
<dbReference type="RefSeq" id="WP_074463084.1">
    <property type="nucleotide sequence ID" value="NZ_FMUR01000018.1"/>
</dbReference>
<organism evidence="9 10">
    <name type="scientific">Butyrivibrio hungatei</name>
    <dbReference type="NCBI Taxonomy" id="185008"/>
    <lineage>
        <taxon>Bacteria</taxon>
        <taxon>Bacillati</taxon>
        <taxon>Bacillota</taxon>
        <taxon>Clostridia</taxon>
        <taxon>Lachnospirales</taxon>
        <taxon>Lachnospiraceae</taxon>
        <taxon>Butyrivibrio</taxon>
    </lineage>
</organism>
<dbReference type="Gene3D" id="1.20.272.10">
    <property type="match status" value="1"/>
</dbReference>
<dbReference type="PANTHER" id="PTHR11669:SF8">
    <property type="entry name" value="DNA POLYMERASE III SUBUNIT DELTA"/>
    <property type="match status" value="1"/>
</dbReference>
<dbReference type="InterPro" id="IPR015199">
    <property type="entry name" value="DNA_pol_III_delta_C"/>
</dbReference>
<evidence type="ECO:0000256" key="1">
    <source>
        <dbReference type="ARBA" id="ARBA00012417"/>
    </source>
</evidence>
<accession>A0A1G5G234</accession>
<dbReference type="InterPro" id="IPR027417">
    <property type="entry name" value="P-loop_NTPase"/>
</dbReference>
<proteinExistence type="predicted"/>
<dbReference type="Pfam" id="PF09115">
    <property type="entry name" value="DNApol3-delta_C"/>
    <property type="match status" value="1"/>
</dbReference>
<dbReference type="GO" id="GO:0009360">
    <property type="term" value="C:DNA polymerase III complex"/>
    <property type="evidence" value="ECO:0007669"/>
    <property type="project" value="InterPro"/>
</dbReference>
<evidence type="ECO:0000313" key="9">
    <source>
        <dbReference type="EMBL" id="SCY45612.1"/>
    </source>
</evidence>
<dbReference type="EMBL" id="FMUR01000018">
    <property type="protein sequence ID" value="SCY45612.1"/>
    <property type="molecule type" value="Genomic_DNA"/>
</dbReference>
<evidence type="ECO:0000256" key="6">
    <source>
        <dbReference type="ARBA" id="ARBA00022932"/>
    </source>
</evidence>
<dbReference type="GO" id="GO:0006261">
    <property type="term" value="P:DNA-templated DNA replication"/>
    <property type="evidence" value="ECO:0007669"/>
    <property type="project" value="TreeGrafter"/>
</dbReference>
<keyword evidence="6" id="KW-0239">DNA-directed DNA polymerase</keyword>
<dbReference type="GO" id="GO:0003887">
    <property type="term" value="F:DNA-directed DNA polymerase activity"/>
    <property type="evidence" value="ECO:0007669"/>
    <property type="project" value="UniProtKB-KW"/>
</dbReference>
<keyword evidence="5" id="KW-0235">DNA replication</keyword>
<dbReference type="GO" id="GO:0003677">
    <property type="term" value="F:DNA binding"/>
    <property type="evidence" value="ECO:0007669"/>
    <property type="project" value="InterPro"/>
</dbReference>
<protein>
    <recommendedName>
        <fullName evidence="2">DNA polymerase III subunit delta'</fullName>
        <ecNumber evidence="1">2.7.7.7</ecNumber>
    </recommendedName>
</protein>
<dbReference type="Proteomes" id="UP000183047">
    <property type="component" value="Unassembled WGS sequence"/>
</dbReference>
<dbReference type="Gene3D" id="3.40.50.300">
    <property type="entry name" value="P-loop containing nucleotide triphosphate hydrolases"/>
    <property type="match status" value="1"/>
</dbReference>
<keyword evidence="3" id="KW-0808">Transferase</keyword>
<evidence type="ECO:0000256" key="3">
    <source>
        <dbReference type="ARBA" id="ARBA00022679"/>
    </source>
</evidence>
<sequence length="355" mass="40342">MADFSEIIDQGQLKEHMQNALLTDKVSHAYIISGEAGSGKEFVAKIFAKAIQCENKEERNGFTEACNTCPSCIKALSDSHPDIITITHEKPNSIGVDDIRQKLRDDVVIKPYESRHKVYIIPEGEKMTPAAQNALLKTLEEPPSYIVIIILTSNINAFLQTIISRCVVLPMKPAQDDSIRKYLMEECQVVDYKAMLCASFARGNVGKALELASNERFENLKDSSIELISKLERLEIHDMMDRLHTLLAPSEEDAKTAKKGIDSKNFEDFMDILVFLFRDMLVYKATENPDHLIFTDKLSYIRSVTVNISYEKLNEIIKTMDQARNRINSNVNIDLVLELMLIAIKGYIYDKSNRR</sequence>
<dbReference type="Pfam" id="PF13177">
    <property type="entry name" value="DNA_pol3_delta2"/>
    <property type="match status" value="1"/>
</dbReference>
<evidence type="ECO:0000256" key="2">
    <source>
        <dbReference type="ARBA" id="ARBA00014363"/>
    </source>
</evidence>
<keyword evidence="10" id="KW-1185">Reference proteome</keyword>
<evidence type="ECO:0000313" key="10">
    <source>
        <dbReference type="Proteomes" id="UP000183047"/>
    </source>
</evidence>
<dbReference type="AlphaFoldDB" id="A0A1G5G234"/>
<dbReference type="InterPro" id="IPR050238">
    <property type="entry name" value="DNA_Rep/Repair_Clamp_Loader"/>
</dbReference>
<comment type="catalytic activity">
    <reaction evidence="7">
        <text>DNA(n) + a 2'-deoxyribonucleoside 5'-triphosphate = DNA(n+1) + diphosphate</text>
        <dbReference type="Rhea" id="RHEA:22508"/>
        <dbReference type="Rhea" id="RHEA-COMP:17339"/>
        <dbReference type="Rhea" id="RHEA-COMP:17340"/>
        <dbReference type="ChEBI" id="CHEBI:33019"/>
        <dbReference type="ChEBI" id="CHEBI:61560"/>
        <dbReference type="ChEBI" id="CHEBI:173112"/>
        <dbReference type="EC" id="2.7.7.7"/>
    </reaction>
</comment>
<evidence type="ECO:0000256" key="7">
    <source>
        <dbReference type="ARBA" id="ARBA00049244"/>
    </source>
</evidence>
<evidence type="ECO:0000259" key="8">
    <source>
        <dbReference type="Pfam" id="PF09115"/>
    </source>
</evidence>
<reference evidence="10" key="1">
    <citation type="submission" date="2016-10" db="EMBL/GenBank/DDBJ databases">
        <authorList>
            <person name="Varghese N."/>
            <person name="Submissions S."/>
        </authorList>
    </citation>
    <scope>NUCLEOTIDE SEQUENCE [LARGE SCALE GENOMIC DNA]</scope>
    <source>
        <strain evidence="10">XBD2006</strain>
    </source>
</reference>
<name>A0A1G5G234_9FIRM</name>